<keyword evidence="3" id="KW-1185">Reference proteome</keyword>
<dbReference type="EMBL" id="ML213622">
    <property type="protein sequence ID" value="TFK35390.1"/>
    <property type="molecule type" value="Genomic_DNA"/>
</dbReference>
<reference evidence="2 3" key="1">
    <citation type="journal article" date="2019" name="Nat. Ecol. Evol.">
        <title>Megaphylogeny resolves global patterns of mushroom evolution.</title>
        <authorList>
            <person name="Varga T."/>
            <person name="Krizsan K."/>
            <person name="Foldi C."/>
            <person name="Dima B."/>
            <person name="Sanchez-Garcia M."/>
            <person name="Sanchez-Ramirez S."/>
            <person name="Szollosi G.J."/>
            <person name="Szarkandi J.G."/>
            <person name="Papp V."/>
            <person name="Albert L."/>
            <person name="Andreopoulos W."/>
            <person name="Angelini C."/>
            <person name="Antonin V."/>
            <person name="Barry K.W."/>
            <person name="Bougher N.L."/>
            <person name="Buchanan P."/>
            <person name="Buyck B."/>
            <person name="Bense V."/>
            <person name="Catcheside P."/>
            <person name="Chovatia M."/>
            <person name="Cooper J."/>
            <person name="Damon W."/>
            <person name="Desjardin D."/>
            <person name="Finy P."/>
            <person name="Geml J."/>
            <person name="Haridas S."/>
            <person name="Hughes K."/>
            <person name="Justo A."/>
            <person name="Karasinski D."/>
            <person name="Kautmanova I."/>
            <person name="Kiss B."/>
            <person name="Kocsube S."/>
            <person name="Kotiranta H."/>
            <person name="LaButti K.M."/>
            <person name="Lechner B.E."/>
            <person name="Liimatainen K."/>
            <person name="Lipzen A."/>
            <person name="Lukacs Z."/>
            <person name="Mihaltcheva S."/>
            <person name="Morgado L.N."/>
            <person name="Niskanen T."/>
            <person name="Noordeloos M.E."/>
            <person name="Ohm R.A."/>
            <person name="Ortiz-Santana B."/>
            <person name="Ovrebo C."/>
            <person name="Racz N."/>
            <person name="Riley R."/>
            <person name="Savchenko A."/>
            <person name="Shiryaev A."/>
            <person name="Soop K."/>
            <person name="Spirin V."/>
            <person name="Szebenyi C."/>
            <person name="Tomsovsky M."/>
            <person name="Tulloss R.E."/>
            <person name="Uehling J."/>
            <person name="Grigoriev I.V."/>
            <person name="Vagvolgyi C."/>
            <person name="Papp T."/>
            <person name="Martin F.M."/>
            <person name="Miettinen O."/>
            <person name="Hibbett D.S."/>
            <person name="Nagy L.G."/>
        </authorList>
    </citation>
    <scope>NUCLEOTIDE SEQUENCE [LARGE SCALE GENOMIC DNA]</scope>
    <source>
        <strain evidence="2 3">CBS 166.37</strain>
    </source>
</reference>
<gene>
    <name evidence="2" type="ORF">BDQ12DRAFT_668688</name>
</gene>
<protein>
    <submittedName>
        <fullName evidence="2">Uncharacterized protein</fullName>
    </submittedName>
</protein>
<accession>A0A5C3LR88</accession>
<organism evidence="2 3">
    <name type="scientific">Crucibulum laeve</name>
    <dbReference type="NCBI Taxonomy" id="68775"/>
    <lineage>
        <taxon>Eukaryota</taxon>
        <taxon>Fungi</taxon>
        <taxon>Dikarya</taxon>
        <taxon>Basidiomycota</taxon>
        <taxon>Agaricomycotina</taxon>
        <taxon>Agaricomycetes</taxon>
        <taxon>Agaricomycetidae</taxon>
        <taxon>Agaricales</taxon>
        <taxon>Agaricineae</taxon>
        <taxon>Nidulariaceae</taxon>
        <taxon>Crucibulum</taxon>
    </lineage>
</organism>
<dbReference type="Proteomes" id="UP000308652">
    <property type="component" value="Unassembled WGS sequence"/>
</dbReference>
<proteinExistence type="predicted"/>
<evidence type="ECO:0000313" key="3">
    <source>
        <dbReference type="Proteomes" id="UP000308652"/>
    </source>
</evidence>
<sequence>MSDLEPYNFYNVARGLQDQPRVFDNFYQAHPDAPPAPQSPAPNADEAEWNSYVLAITWWRLEIAAYIRSLDDSDTTAEEFPEIASVTLGGLSSDTPTVVAQNHPIDASMNDGICAAQGSSTRSSSHAIPYDTIDLTLEDDSPDDIHAGGSFSSHESEEPRIIPPPPGATFVHRRNASVSSRLRHNNTIAQHISGPLFDRPQGMMQVPDQYQLQSMNGIGSIFHMYEGSSHTFQSGSSTSSS</sequence>
<evidence type="ECO:0000313" key="2">
    <source>
        <dbReference type="EMBL" id="TFK35390.1"/>
    </source>
</evidence>
<name>A0A5C3LR88_9AGAR</name>
<evidence type="ECO:0000256" key="1">
    <source>
        <dbReference type="SAM" id="MobiDB-lite"/>
    </source>
</evidence>
<dbReference type="AlphaFoldDB" id="A0A5C3LR88"/>
<feature type="region of interest" description="Disordered" evidence="1">
    <location>
        <begin position="136"/>
        <end position="168"/>
    </location>
</feature>